<evidence type="ECO:0000256" key="1">
    <source>
        <dbReference type="SAM" id="Phobius"/>
    </source>
</evidence>
<dbReference type="Proteomes" id="UP001185899">
    <property type="component" value="Unassembled WGS sequence"/>
</dbReference>
<keyword evidence="1" id="KW-1133">Transmembrane helix</keyword>
<sequence>MSIAGSFSYYILTFLQILGVVGAGFAIFHALRQRPDAFPAVDKLTKTKWLAILFIGLLLILVSGVIGFLGIIGVVAVCVYLVDVRPKVDSIQRGPRW</sequence>
<keyword evidence="1" id="KW-0812">Transmembrane</keyword>
<keyword evidence="1" id="KW-0472">Membrane</keyword>
<reference evidence="2 3" key="1">
    <citation type="submission" date="2023-10" db="EMBL/GenBank/DDBJ databases">
        <title>Development of a sustainable strategy for remediation of hydrocarbon-contaminated territories based on the waste exchange concept.</title>
        <authorList>
            <person name="Krivoruchko A."/>
        </authorList>
    </citation>
    <scope>NUCLEOTIDE SEQUENCE [LARGE SCALE GENOMIC DNA]</scope>
    <source>
        <strain evidence="2 3">IEGM 1322</strain>
    </source>
</reference>
<dbReference type="InterPro" id="IPR019662">
    <property type="entry name" value="DUF2516"/>
</dbReference>
<gene>
    <name evidence="2" type="ORF">R3P95_11095</name>
</gene>
<keyword evidence="3" id="KW-1185">Reference proteome</keyword>
<proteinExistence type="predicted"/>
<dbReference type="RefSeq" id="WP_068046153.1">
    <property type="nucleotide sequence ID" value="NZ_JAWLKE010000004.1"/>
</dbReference>
<dbReference type="EMBL" id="JAWLKE010000004">
    <property type="protein sequence ID" value="MDV6231096.1"/>
    <property type="molecule type" value="Genomic_DNA"/>
</dbReference>
<evidence type="ECO:0000313" key="2">
    <source>
        <dbReference type="EMBL" id="MDV6231096.1"/>
    </source>
</evidence>
<feature type="transmembrane region" description="Helical" evidence="1">
    <location>
        <begin position="7"/>
        <end position="29"/>
    </location>
</feature>
<dbReference type="Pfam" id="PF10724">
    <property type="entry name" value="DUF2516"/>
    <property type="match status" value="1"/>
</dbReference>
<evidence type="ECO:0000313" key="3">
    <source>
        <dbReference type="Proteomes" id="UP001185899"/>
    </source>
</evidence>
<protein>
    <submittedName>
        <fullName evidence="2">DUF2516 family protein</fullName>
    </submittedName>
</protein>
<comment type="caution">
    <text evidence="2">The sequence shown here is derived from an EMBL/GenBank/DDBJ whole genome shotgun (WGS) entry which is preliminary data.</text>
</comment>
<organism evidence="2 3">
    <name type="scientific">Rhodococcus cercidiphylli</name>
    <dbReference type="NCBI Taxonomy" id="489916"/>
    <lineage>
        <taxon>Bacteria</taxon>
        <taxon>Bacillati</taxon>
        <taxon>Actinomycetota</taxon>
        <taxon>Actinomycetes</taxon>
        <taxon>Mycobacteriales</taxon>
        <taxon>Nocardiaceae</taxon>
        <taxon>Rhodococcus</taxon>
    </lineage>
</organism>
<feature type="transmembrane region" description="Helical" evidence="1">
    <location>
        <begin position="49"/>
        <end position="82"/>
    </location>
</feature>
<name>A0ABU4AXW3_9NOCA</name>
<accession>A0ABU4AXW3</accession>